<accession>A0A2P4X332</accession>
<keyword evidence="2" id="KW-1185">Reference proteome</keyword>
<dbReference type="AlphaFoldDB" id="A0A2P4X332"/>
<proteinExistence type="predicted"/>
<gene>
    <name evidence="1" type="ORF">PHPALM_31236</name>
</gene>
<evidence type="ECO:0000313" key="2">
    <source>
        <dbReference type="Proteomes" id="UP000237271"/>
    </source>
</evidence>
<comment type="caution">
    <text evidence="1">The sequence shown here is derived from an EMBL/GenBank/DDBJ whole genome shotgun (WGS) entry which is preliminary data.</text>
</comment>
<evidence type="ECO:0000313" key="1">
    <source>
        <dbReference type="EMBL" id="POM59961.1"/>
    </source>
</evidence>
<reference evidence="1 2" key="1">
    <citation type="journal article" date="2017" name="Genome Biol. Evol.">
        <title>Phytophthora megakarya and P. palmivora, closely related causal agents of cacao black pod rot, underwent increases in genome sizes and gene numbers by different mechanisms.</title>
        <authorList>
            <person name="Ali S.S."/>
            <person name="Shao J."/>
            <person name="Lary D.J."/>
            <person name="Kronmiller B."/>
            <person name="Shen D."/>
            <person name="Strem M.D."/>
            <person name="Amoako-Attah I."/>
            <person name="Akrofi A.Y."/>
            <person name="Begoude B.A."/>
            <person name="Ten Hoopen G.M."/>
            <person name="Coulibaly K."/>
            <person name="Kebe B.I."/>
            <person name="Melnick R.L."/>
            <person name="Guiltinan M.J."/>
            <person name="Tyler B.M."/>
            <person name="Meinhardt L.W."/>
            <person name="Bailey B.A."/>
        </authorList>
    </citation>
    <scope>NUCLEOTIDE SEQUENCE [LARGE SCALE GENOMIC DNA]</scope>
    <source>
        <strain evidence="2">sbr112.9</strain>
    </source>
</reference>
<protein>
    <submittedName>
        <fullName evidence="1">Uncharacterized protein</fullName>
    </submittedName>
</protein>
<dbReference type="EMBL" id="NCKW01016973">
    <property type="protein sequence ID" value="POM59961.1"/>
    <property type="molecule type" value="Genomic_DNA"/>
</dbReference>
<name>A0A2P4X332_9STRA</name>
<organism evidence="1 2">
    <name type="scientific">Phytophthora palmivora</name>
    <dbReference type="NCBI Taxonomy" id="4796"/>
    <lineage>
        <taxon>Eukaryota</taxon>
        <taxon>Sar</taxon>
        <taxon>Stramenopiles</taxon>
        <taxon>Oomycota</taxon>
        <taxon>Peronosporomycetes</taxon>
        <taxon>Peronosporales</taxon>
        <taxon>Peronosporaceae</taxon>
        <taxon>Phytophthora</taxon>
    </lineage>
</organism>
<dbReference type="Proteomes" id="UP000237271">
    <property type="component" value="Unassembled WGS sequence"/>
</dbReference>
<sequence>MGENCSVNRCLATLVRMTITAPRAIGSAKPSPNNCNLRAILRLQTRWSYILTMLKVYFELVPFVDSEDDEFAGGVKLPSSRAVRGITGHGFSCKALRGSAANPCDVRVWFGDAMKASYATSHPILLQPDFENGCVHVLKGALGEALEHFVVALAKGKVRLSRVEKLQPAYEPRANFPPTPSEIKRFFSVT</sequence>